<comment type="caution">
    <text evidence="1">The sequence shown here is derived from an EMBL/GenBank/DDBJ whole genome shotgun (WGS) entry which is preliminary data.</text>
</comment>
<accession>A0ACB0YS76</accession>
<dbReference type="Proteomes" id="UP001497535">
    <property type="component" value="Unassembled WGS sequence"/>
</dbReference>
<sequence length="281" mass="32468">MDRTKNEQKIFTLRTVLNLLNEWKNFIFQNEKHPFSSHKNWSVSQEGLIEFIWPYTQNFSPNNILTTPTTLITPSSSTQQQSFLLNSQQQYLHSFQFPSPPFFIQNNLTPNFSTFFSSPPSSSNTNPFLTAFFTSLFQKQFILNQLQKQQITSIFQQNTPPSFNSTPGTSNSEDSWRTNNSSNNLTSFKYPNNIYPTTTKISKIVEKVTNEKKLLNKSSCKRKNENKELKETPKRRKINNILINNNDNNNIQKVQCNVCGKSFGRPCLLNGHKRIHGLAIL</sequence>
<name>A0ACB0YS76_MELEN</name>
<reference evidence="1" key="1">
    <citation type="submission" date="2023-11" db="EMBL/GenBank/DDBJ databases">
        <authorList>
            <person name="Poullet M."/>
        </authorList>
    </citation>
    <scope>NUCLEOTIDE SEQUENCE</scope>
    <source>
        <strain evidence="1">E1834</strain>
    </source>
</reference>
<organism evidence="1 2">
    <name type="scientific">Meloidogyne enterolobii</name>
    <name type="common">Root-knot nematode worm</name>
    <name type="synonym">Meloidogyne mayaguensis</name>
    <dbReference type="NCBI Taxonomy" id="390850"/>
    <lineage>
        <taxon>Eukaryota</taxon>
        <taxon>Metazoa</taxon>
        <taxon>Ecdysozoa</taxon>
        <taxon>Nematoda</taxon>
        <taxon>Chromadorea</taxon>
        <taxon>Rhabditida</taxon>
        <taxon>Tylenchina</taxon>
        <taxon>Tylenchomorpha</taxon>
        <taxon>Tylenchoidea</taxon>
        <taxon>Meloidogynidae</taxon>
        <taxon>Meloidogyninae</taxon>
        <taxon>Meloidogyne</taxon>
    </lineage>
</organism>
<evidence type="ECO:0000313" key="1">
    <source>
        <dbReference type="EMBL" id="CAK5059771.1"/>
    </source>
</evidence>
<proteinExistence type="predicted"/>
<dbReference type="EMBL" id="CAVMJV010000017">
    <property type="protein sequence ID" value="CAK5059771.1"/>
    <property type="molecule type" value="Genomic_DNA"/>
</dbReference>
<gene>
    <name evidence="1" type="ORF">MENTE1834_LOCUS15801</name>
</gene>
<keyword evidence="2" id="KW-1185">Reference proteome</keyword>
<protein>
    <submittedName>
        <fullName evidence="1">Uncharacterized protein</fullName>
    </submittedName>
</protein>
<evidence type="ECO:0000313" key="2">
    <source>
        <dbReference type="Proteomes" id="UP001497535"/>
    </source>
</evidence>